<dbReference type="AlphaFoldDB" id="A0A165LTU4"/>
<dbReference type="STRING" id="1314783.A0A165LTU4"/>
<organism evidence="1 2">
    <name type="scientific">Daedalea quercina L-15889</name>
    <dbReference type="NCBI Taxonomy" id="1314783"/>
    <lineage>
        <taxon>Eukaryota</taxon>
        <taxon>Fungi</taxon>
        <taxon>Dikarya</taxon>
        <taxon>Basidiomycota</taxon>
        <taxon>Agaricomycotina</taxon>
        <taxon>Agaricomycetes</taxon>
        <taxon>Polyporales</taxon>
        <taxon>Fomitopsis</taxon>
    </lineage>
</organism>
<evidence type="ECO:0000313" key="1">
    <source>
        <dbReference type="EMBL" id="KZT64841.1"/>
    </source>
</evidence>
<gene>
    <name evidence="1" type="ORF">DAEQUDRAFT_769344</name>
</gene>
<keyword evidence="2" id="KW-1185">Reference proteome</keyword>
<evidence type="ECO:0000313" key="2">
    <source>
        <dbReference type="Proteomes" id="UP000076727"/>
    </source>
</evidence>
<proteinExistence type="predicted"/>
<protein>
    <submittedName>
        <fullName evidence="1">Uncharacterized protein</fullName>
    </submittedName>
</protein>
<reference evidence="1 2" key="1">
    <citation type="journal article" date="2016" name="Mol. Biol. Evol.">
        <title>Comparative Genomics of Early-Diverging Mushroom-Forming Fungi Provides Insights into the Origins of Lignocellulose Decay Capabilities.</title>
        <authorList>
            <person name="Nagy L.G."/>
            <person name="Riley R."/>
            <person name="Tritt A."/>
            <person name="Adam C."/>
            <person name="Daum C."/>
            <person name="Floudas D."/>
            <person name="Sun H."/>
            <person name="Yadav J.S."/>
            <person name="Pangilinan J."/>
            <person name="Larsson K.H."/>
            <person name="Matsuura K."/>
            <person name="Barry K."/>
            <person name="Labutti K."/>
            <person name="Kuo R."/>
            <person name="Ohm R.A."/>
            <person name="Bhattacharya S.S."/>
            <person name="Shirouzu T."/>
            <person name="Yoshinaga Y."/>
            <person name="Martin F.M."/>
            <person name="Grigoriev I.V."/>
            <person name="Hibbett D.S."/>
        </authorList>
    </citation>
    <scope>NUCLEOTIDE SEQUENCE [LARGE SCALE GENOMIC DNA]</scope>
    <source>
        <strain evidence="1 2">L-15889</strain>
    </source>
</reference>
<dbReference type="Proteomes" id="UP000076727">
    <property type="component" value="Unassembled WGS sequence"/>
</dbReference>
<sequence length="437" mass="48533">MPTTRASASAYATATNHRTPAAPFSLLDASLKCRPLPDGKLNWPMVSQLLVAPHTFVQNLDHNGPLADDPLDALRGMDTLAQVFDAAVDLYTQQDLLEDAIHEYANARNQAARTMMLRLCDLEDQVVVRATAHDMVPLCDVQYTRDFVISRTFPHLADEDVATIATPYSPCIACLGLDVEQHSTLDCPRYRCPRCLRCQPGHTERMCSANEAEAHTLPPDVRTLADLMRANIFTLTAARSWRIVTDHLFLASRPIMNHYPTDLTPVYFCTKRITLENVTRWFVVHGGRVDGDYPPRPLTPYPAAHLGTTLAEHPTTPIDDSPTGVDENIPPWNWTVDNDFEIAHDSASTPLPVVPPPLTAEERGWIAHRLLTGSPTQEESIEQRVDRYRRQLIASEPRLSSGGSEIGDVLSTGTEEVVARLTYHRDGTTTFRGVEGS</sequence>
<dbReference type="EMBL" id="KV429117">
    <property type="protein sequence ID" value="KZT64841.1"/>
    <property type="molecule type" value="Genomic_DNA"/>
</dbReference>
<name>A0A165LTU4_9APHY</name>
<accession>A0A165LTU4</accession>